<feature type="domain" description="Photolyase/cryptochrome alpha/beta" evidence="1">
    <location>
        <begin position="1"/>
        <end position="46"/>
    </location>
</feature>
<evidence type="ECO:0000313" key="2">
    <source>
        <dbReference type="EMBL" id="MBN7823574.1"/>
    </source>
</evidence>
<protein>
    <submittedName>
        <fullName evidence="2">Deoxyribodipyrimidine photo-lyase</fullName>
    </submittedName>
</protein>
<dbReference type="EMBL" id="JAFKCS010000899">
    <property type="protein sequence ID" value="MBN7823574.1"/>
    <property type="molecule type" value="Genomic_DNA"/>
</dbReference>
<dbReference type="PROSITE" id="PS51645">
    <property type="entry name" value="PHR_CRY_ALPHA_BETA"/>
    <property type="match status" value="1"/>
</dbReference>
<dbReference type="InterPro" id="IPR006050">
    <property type="entry name" value="DNA_photolyase_N"/>
</dbReference>
<name>A0ABS3D445_9ALTE</name>
<organism evidence="2 3">
    <name type="scientific">Bowmanella yangjiangensis</name>
    <dbReference type="NCBI Taxonomy" id="2811230"/>
    <lineage>
        <taxon>Bacteria</taxon>
        <taxon>Pseudomonadati</taxon>
        <taxon>Pseudomonadota</taxon>
        <taxon>Gammaproteobacteria</taxon>
        <taxon>Alteromonadales</taxon>
        <taxon>Alteromonadaceae</taxon>
        <taxon>Bowmanella</taxon>
    </lineage>
</organism>
<dbReference type="Pfam" id="PF00875">
    <property type="entry name" value="DNA_photolyase"/>
    <property type="match status" value="1"/>
</dbReference>
<evidence type="ECO:0000259" key="1">
    <source>
        <dbReference type="PROSITE" id="PS51645"/>
    </source>
</evidence>
<keyword evidence="3" id="KW-1185">Reference proteome</keyword>
<gene>
    <name evidence="2" type="ORF">J0A65_27140</name>
</gene>
<dbReference type="Gene3D" id="3.40.50.620">
    <property type="entry name" value="HUPs"/>
    <property type="match status" value="1"/>
</dbReference>
<dbReference type="InterPro" id="IPR036155">
    <property type="entry name" value="Crypto/Photolyase_N_sf"/>
</dbReference>
<accession>A0ABS3D445</accession>
<comment type="caution">
    <text evidence="2">The sequence shown here is derived from an EMBL/GenBank/DDBJ whole genome shotgun (WGS) entry which is preliminary data.</text>
</comment>
<reference evidence="2 3" key="1">
    <citation type="submission" date="2021-03" db="EMBL/GenBank/DDBJ databases">
        <title>novel species isolated from a fishpond in China.</title>
        <authorList>
            <person name="Lu H."/>
            <person name="Cai Z."/>
        </authorList>
    </citation>
    <scope>NUCLEOTIDE SEQUENCE [LARGE SCALE GENOMIC DNA]</scope>
    <source>
        <strain evidence="2 3">Y57</strain>
    </source>
</reference>
<sequence length="46" mass="5384">MQRLMWLRTDLRTQDNTALSEAMLSGPTIALYLITPQQWQRHDDAP</sequence>
<feature type="non-terminal residue" evidence="2">
    <location>
        <position position="46"/>
    </location>
</feature>
<dbReference type="InterPro" id="IPR014729">
    <property type="entry name" value="Rossmann-like_a/b/a_fold"/>
</dbReference>
<evidence type="ECO:0000313" key="3">
    <source>
        <dbReference type="Proteomes" id="UP000663992"/>
    </source>
</evidence>
<dbReference type="Proteomes" id="UP000663992">
    <property type="component" value="Unassembled WGS sequence"/>
</dbReference>
<dbReference type="SUPFAM" id="SSF52425">
    <property type="entry name" value="Cryptochrome/photolyase, N-terminal domain"/>
    <property type="match status" value="1"/>
</dbReference>
<proteinExistence type="predicted"/>